<dbReference type="PANTHER" id="PTHR35923:SF2">
    <property type="entry name" value="ENDOGLUCANASE"/>
    <property type="match status" value="1"/>
</dbReference>
<dbReference type="InterPro" id="IPR017853">
    <property type="entry name" value="GH"/>
</dbReference>
<feature type="transmembrane region" description="Helical" evidence="9">
    <location>
        <begin position="1479"/>
        <end position="1498"/>
    </location>
</feature>
<dbReference type="SUPFAM" id="SSF51445">
    <property type="entry name" value="(Trans)glycosidases"/>
    <property type="match status" value="3"/>
</dbReference>
<feature type="repeat" description="ANK" evidence="7">
    <location>
        <begin position="572"/>
        <end position="598"/>
    </location>
</feature>
<evidence type="ECO:0000256" key="6">
    <source>
        <dbReference type="ARBA" id="ARBA00023326"/>
    </source>
</evidence>
<feature type="repeat" description="ANK" evidence="7">
    <location>
        <begin position="626"/>
        <end position="658"/>
    </location>
</feature>
<keyword evidence="4" id="KW-0119">Carbohydrate metabolism</keyword>
<dbReference type="Gene3D" id="1.25.40.20">
    <property type="entry name" value="Ankyrin repeat-containing domain"/>
    <property type="match status" value="4"/>
</dbReference>
<feature type="repeat" description="ANK" evidence="7">
    <location>
        <begin position="660"/>
        <end position="692"/>
    </location>
</feature>
<evidence type="ECO:0000256" key="2">
    <source>
        <dbReference type="ARBA" id="ARBA00022801"/>
    </source>
</evidence>
<dbReference type="PROSITE" id="PS50088">
    <property type="entry name" value="ANK_REPEAT"/>
    <property type="match status" value="9"/>
</dbReference>
<feature type="repeat" description="ANK" evidence="7">
    <location>
        <begin position="769"/>
        <end position="801"/>
    </location>
</feature>
<protein>
    <submittedName>
        <fullName evidence="11">Cell 5A endo-1,4-betaglucanase</fullName>
    </submittedName>
</protein>
<dbReference type="Pfam" id="PF00150">
    <property type="entry name" value="Cellulase"/>
    <property type="match status" value="3"/>
</dbReference>
<dbReference type="Pfam" id="PF12796">
    <property type="entry name" value="Ank_2"/>
    <property type="match status" value="4"/>
</dbReference>
<keyword evidence="2" id="KW-0378">Hydrolase</keyword>
<dbReference type="GO" id="GO:0030245">
    <property type="term" value="P:cellulose catabolic process"/>
    <property type="evidence" value="ECO:0007669"/>
    <property type="project" value="UniProtKB-KW"/>
</dbReference>
<evidence type="ECO:0000256" key="8">
    <source>
        <dbReference type="SAM" id="MobiDB-lite"/>
    </source>
</evidence>
<organism evidence="11 12">
    <name type="scientific">Thraustotheca clavata</name>
    <dbReference type="NCBI Taxonomy" id="74557"/>
    <lineage>
        <taxon>Eukaryota</taxon>
        <taxon>Sar</taxon>
        <taxon>Stramenopiles</taxon>
        <taxon>Oomycota</taxon>
        <taxon>Saprolegniomycetes</taxon>
        <taxon>Saprolegniales</taxon>
        <taxon>Achlyaceae</taxon>
        <taxon>Thraustotheca</taxon>
    </lineage>
</organism>
<comment type="similarity">
    <text evidence="1">Belongs to the glycosyl hydrolase 5 (cellulase A) family.</text>
</comment>
<keyword evidence="5" id="KW-0326">Glycosidase</keyword>
<dbReference type="SUPFAM" id="SSF48403">
    <property type="entry name" value="Ankyrin repeat"/>
    <property type="match status" value="2"/>
</dbReference>
<evidence type="ECO:0000256" key="3">
    <source>
        <dbReference type="ARBA" id="ARBA00023001"/>
    </source>
</evidence>
<dbReference type="InterPro" id="IPR001547">
    <property type="entry name" value="Glyco_hydro_5"/>
</dbReference>
<sequence>MNTTNYNEYVGEDRSFAYSQPSAPVRHSILDREIVAAPDIKASTPRDYKGRFRTWPGILLLLFIVGGAIAAIAVFAVRDGDAANQRAFAVQKKLAKERGISDGSGSGSSSVASDGQVNNPEVYPASTCQLPNYQSKNGKIYAVAANGTEVALQIKGVNWFGMETGLMAPFGLWDNDQNGTTVFAIAQFLANNKFNSVRIPLCVSSILQNKVPDISVINKATNRALDLTNYISLLQSIIEALAYRQISVMISMHTLDTLNTDGSLWYGINITVNNFLTAIDTLTTSLCSSNYWNVLGIDVKNEPYKGTWGTGLANDFLLGAELIGNRILKGCPSWLVFVEGVNSNHNITMDNINYDFYDWYGGGLQKAGAEPVVLSTSNKLVYAPHYYTPAVFPQFYLYGGGKQTSSNTIVNYIELNDSTLQGRVTDTMNEMFGYLITDHSSTVLLGEFGGLYTSDAHPLKTTQRCTNFTIHTIINRGYAGGYMWSLNPESAYQYNPADTEGNFVEGLLNPDWRSVNTPFLLAMNGLNALPNLQMMPCFRFSPLYVAAAHGHKDVVLSLILVGAMVDQKGIHGGNTPVHVAAKNNHKDALSVLISNKADSGYTPLYFAAEIGHDDVVQFHISAGARNQWAPLHIAAKNNYLDVVKSLILARVYVNKADILTGITPLYFAAQSGHKDDVLAQLSAGANENLDENIVFNIFNDTNDVDGFTPRTIAIQNGHKHIDKLFDSWVATKNKEHQKISLDTAAKNGQIYEVIRLISAGESVDQPDKDGRTPLHIAAQNGQERVIQFLISACADSNLSSKLIEYTPLYIFAKNGYENAIQLSISAGADLYQAIELTGYTLLHTAVENSHENVVQQFISASANFNQADNIENTALHVAAKNGQVLGLQQLISTKANLNSTTILVGCTPLHFAADKDYEKIVELHISTGADLHQPDSFGYTPIHIAAQKGHKNIVELLTSAGADINQGNDITRWPGVLLLLLLASGAIVAIVFFAINDRNDARQRVSDYQEKVAKEKAISDGKLKGPELVDSDGQVNNPQVYPSNTCKLPDYQSKNGKIYAVGANGTEVALQIKGVNWFGMETGAKTPFGLWDNDQNGTTVFAIAQFLAENKFNSVRIPLCVSSILQNKAPDTSIINRASNRALDLTSYISLLQSITKALSYRQISVMISMHTLDTDNKFGPLWYGGDITVKDFLSAIDKLTTSLCSNTYWNVLGIDVKNEPHQATWGTGSENDFLKASELIGARILKGCPKWLVFVEGIDASHTTTLVDKEFQYYDWYGGGLQDAGAKPVVLSKANKLVYTPHYYTPAVYPQNYLYGGGTQTTSNALANYVELSDSVLQDRVIGTMKDMFGYLISKFNSTVLLGEFGGLYSKDAHPLKTTQRCTNFTINTIVNNGYAGGYVWSLNPESAYQYNPADTKGNFYEGLLNPDWRSANMPFLVAMSGLDGLPNLQMMPCFTTPDDKPTSPKDYKGRLRRWPGVLLLVFVICGAIAAIVAFAVHDGGSSRQRASDYQKKLARDRAISDGTSSGSDAIDTDGQVNNPKVYPVSSCQQPNYLSKNGKIYAVAANGTEVALQIKGVNWFGMETGLMTPFGLWDNDKNGTTVFAIAQFLANNKFNSVRIPLCVASILQNKVPETSVINKASNRALDLTSYIALLQSIVQALAYRQISVMISMHTLDIYNKEGSLWYSKNTTVDNFLTAIDTLTTALCSNTYWNVLGIDVKNEPYQGSWGTGKEDDFQLGAELIGSRMLKGCSKWLVFVEGINSNHNITMDNINFDYYDWYGGGLHKAGDHPVVLPIANKVVYAPHYYTPAVFPQYYLYGGGKLTSTNTIVDFIELGDKTLQGRVTDTMNQMFGYLIKDHDRTVLLGEFGGLYTKDAHPLKTTQRCTNFTISTIVQHGYAGGYMWSLNPESAYQYNPSDNPGNFVEGLLNDDWRSANIPFLEAMGGLNALPNLQMMPCFST</sequence>
<evidence type="ECO:0000259" key="10">
    <source>
        <dbReference type="Pfam" id="PF00150"/>
    </source>
</evidence>
<keyword evidence="6" id="KW-0624">Polysaccharide degradation</keyword>
<dbReference type="STRING" id="74557.A0A1V9Z5N9"/>
<keyword evidence="12" id="KW-1185">Reference proteome</keyword>
<feature type="repeat" description="ANK" evidence="7">
    <location>
        <begin position="837"/>
        <end position="869"/>
    </location>
</feature>
<dbReference type="PRINTS" id="PR01415">
    <property type="entry name" value="ANKYRIN"/>
</dbReference>
<gene>
    <name evidence="11" type="ORF">THRCLA_22326</name>
</gene>
<dbReference type="InterPro" id="IPR002110">
    <property type="entry name" value="Ankyrin_rpt"/>
</dbReference>
<keyword evidence="9" id="KW-0812">Transmembrane</keyword>
<keyword evidence="9" id="KW-0472">Membrane</keyword>
<feature type="repeat" description="ANK" evidence="7">
    <location>
        <begin position="937"/>
        <end position="969"/>
    </location>
</feature>
<evidence type="ECO:0000256" key="7">
    <source>
        <dbReference type="PROSITE-ProRule" id="PRU00023"/>
    </source>
</evidence>
<dbReference type="OrthoDB" id="45882at2759"/>
<dbReference type="PROSITE" id="PS50297">
    <property type="entry name" value="ANK_REP_REGION"/>
    <property type="match status" value="7"/>
</dbReference>
<evidence type="ECO:0000256" key="4">
    <source>
        <dbReference type="ARBA" id="ARBA00023277"/>
    </source>
</evidence>
<keyword evidence="9" id="KW-1133">Transmembrane helix</keyword>
<dbReference type="Pfam" id="PF00023">
    <property type="entry name" value="Ank"/>
    <property type="match status" value="1"/>
</dbReference>
<evidence type="ECO:0000256" key="1">
    <source>
        <dbReference type="ARBA" id="ARBA00005641"/>
    </source>
</evidence>
<dbReference type="SMART" id="SM00248">
    <property type="entry name" value="ANK"/>
    <property type="match status" value="12"/>
</dbReference>
<evidence type="ECO:0000313" key="11">
    <source>
        <dbReference type="EMBL" id="OQR93252.1"/>
    </source>
</evidence>
<dbReference type="Proteomes" id="UP000243217">
    <property type="component" value="Unassembled WGS sequence"/>
</dbReference>
<dbReference type="GO" id="GO:0004553">
    <property type="term" value="F:hydrolase activity, hydrolyzing O-glycosyl compounds"/>
    <property type="evidence" value="ECO:0007669"/>
    <property type="project" value="InterPro"/>
</dbReference>
<proteinExistence type="inferred from homology"/>
<evidence type="ECO:0000256" key="9">
    <source>
        <dbReference type="SAM" id="Phobius"/>
    </source>
</evidence>
<feature type="region of interest" description="Disordered" evidence="8">
    <location>
        <begin position="1519"/>
        <end position="1539"/>
    </location>
</feature>
<evidence type="ECO:0000313" key="12">
    <source>
        <dbReference type="Proteomes" id="UP000243217"/>
    </source>
</evidence>
<keyword evidence="7" id="KW-0040">ANK repeat</keyword>
<feature type="domain" description="Glycoside hydrolase family 5" evidence="10">
    <location>
        <begin position="155"/>
        <end position="489"/>
    </location>
</feature>
<dbReference type="EMBL" id="JNBS01002268">
    <property type="protein sequence ID" value="OQR93252.1"/>
    <property type="molecule type" value="Genomic_DNA"/>
</dbReference>
<dbReference type="InterPro" id="IPR036770">
    <property type="entry name" value="Ankyrin_rpt-contain_sf"/>
</dbReference>
<feature type="repeat" description="ANK" evidence="7">
    <location>
        <begin position="904"/>
        <end position="936"/>
    </location>
</feature>
<comment type="caution">
    <text evidence="11">The sequence shown here is derived from an EMBL/GenBank/DDBJ whole genome shotgun (WGS) entry which is preliminary data.</text>
</comment>
<feature type="repeat" description="ANK" evidence="7">
    <location>
        <begin position="599"/>
        <end position="624"/>
    </location>
</feature>
<dbReference type="Gene3D" id="3.20.20.80">
    <property type="entry name" value="Glycosidases"/>
    <property type="match status" value="3"/>
</dbReference>
<evidence type="ECO:0000256" key="5">
    <source>
        <dbReference type="ARBA" id="ARBA00023295"/>
    </source>
</evidence>
<reference evidence="11 12" key="1">
    <citation type="journal article" date="2014" name="Genome Biol. Evol.">
        <title>The secreted proteins of Achlya hypogyna and Thraustotheca clavata identify the ancestral oomycete secretome and reveal gene acquisitions by horizontal gene transfer.</title>
        <authorList>
            <person name="Misner I."/>
            <person name="Blouin N."/>
            <person name="Leonard G."/>
            <person name="Richards T.A."/>
            <person name="Lane C.E."/>
        </authorList>
    </citation>
    <scope>NUCLEOTIDE SEQUENCE [LARGE SCALE GENOMIC DNA]</scope>
    <source>
        <strain evidence="11 12">ATCC 34112</strain>
    </source>
</reference>
<keyword evidence="3" id="KW-0136">Cellulose degradation</keyword>
<feature type="transmembrane region" description="Helical" evidence="9">
    <location>
        <begin position="973"/>
        <end position="995"/>
    </location>
</feature>
<dbReference type="PANTHER" id="PTHR35923">
    <property type="entry name" value="MAJOR EXTRACELLULAR ENDOGLUCANASE"/>
    <property type="match status" value="1"/>
</dbReference>
<feature type="repeat" description="ANK" evidence="7">
    <location>
        <begin position="870"/>
        <end position="902"/>
    </location>
</feature>
<feature type="domain" description="Glycoside hydrolase family 5" evidence="10">
    <location>
        <begin position="1073"/>
        <end position="1407"/>
    </location>
</feature>
<feature type="domain" description="Glycoside hydrolase family 5" evidence="10">
    <location>
        <begin position="1576"/>
        <end position="1910"/>
    </location>
</feature>
<name>A0A1V9Z5N9_9STRA</name>
<feature type="transmembrane region" description="Helical" evidence="9">
    <location>
        <begin position="58"/>
        <end position="77"/>
    </location>
</feature>
<accession>A0A1V9Z5N9</accession>